<feature type="compositionally biased region" description="Gly residues" evidence="1">
    <location>
        <begin position="24"/>
        <end position="36"/>
    </location>
</feature>
<name>A0ABQ0JSW8_9BACT</name>
<sequence length="36" mass="3684">MEFQTKISFPLIPLSEGDKQLSPAGGGGGGGLPLRK</sequence>
<proteinExistence type="predicted"/>
<dbReference type="Proteomes" id="UP000032309">
    <property type="component" value="Unassembled WGS sequence"/>
</dbReference>
<evidence type="ECO:0000256" key="1">
    <source>
        <dbReference type="SAM" id="MobiDB-lite"/>
    </source>
</evidence>
<accession>A0ABQ0JSW8</accession>
<keyword evidence="3" id="KW-1185">Reference proteome</keyword>
<evidence type="ECO:0000313" key="2">
    <source>
        <dbReference type="EMBL" id="GAN31819.1"/>
    </source>
</evidence>
<dbReference type="EMBL" id="BAFN01000001">
    <property type="protein sequence ID" value="GAN31819.1"/>
    <property type="molecule type" value="Genomic_DNA"/>
</dbReference>
<evidence type="ECO:0000313" key="3">
    <source>
        <dbReference type="Proteomes" id="UP000032309"/>
    </source>
</evidence>
<reference evidence="3" key="1">
    <citation type="journal article" date="2015" name="Genome Announc.">
        <title>Draft Genome Sequence of an Anaerobic Ammonium-Oxidizing Bacterium, "Candidatus Brocadia sinica".</title>
        <authorList>
            <person name="Oshiki M."/>
            <person name="Shinyako-Hata K."/>
            <person name="Satoh H."/>
            <person name="Okabe S."/>
        </authorList>
    </citation>
    <scope>NUCLEOTIDE SEQUENCE [LARGE SCALE GENOMIC DNA]</scope>
    <source>
        <strain evidence="3">JPN1</strain>
    </source>
</reference>
<comment type="caution">
    <text evidence="2">The sequence shown here is derived from an EMBL/GenBank/DDBJ whole genome shotgun (WGS) entry which is preliminary data.</text>
</comment>
<feature type="region of interest" description="Disordered" evidence="1">
    <location>
        <begin position="14"/>
        <end position="36"/>
    </location>
</feature>
<gene>
    <name evidence="2" type="ORF">BROSI_A0323</name>
</gene>
<protein>
    <submittedName>
        <fullName evidence="2">Uncharacterized protein</fullName>
    </submittedName>
</protein>
<organism evidence="2 3">
    <name type="scientific">Candidatus Brocadia sinica JPN1</name>
    <dbReference type="NCBI Taxonomy" id="1197129"/>
    <lineage>
        <taxon>Bacteria</taxon>
        <taxon>Pseudomonadati</taxon>
        <taxon>Planctomycetota</taxon>
        <taxon>Candidatus Brocadiia</taxon>
        <taxon>Candidatus Brocadiales</taxon>
        <taxon>Candidatus Brocadiaceae</taxon>
        <taxon>Candidatus Brocadia</taxon>
    </lineage>
</organism>